<dbReference type="SUPFAM" id="SSF53098">
    <property type="entry name" value="Ribonuclease H-like"/>
    <property type="match status" value="1"/>
</dbReference>
<proteinExistence type="predicted"/>
<dbReference type="AlphaFoldDB" id="A0A812R246"/>
<dbReference type="EMBL" id="CAJNDS010002293">
    <property type="protein sequence ID" value="CAE7415248.1"/>
    <property type="molecule type" value="Genomic_DNA"/>
</dbReference>
<protein>
    <recommendedName>
        <fullName evidence="4">Zinc finger protein 862</fullName>
    </recommendedName>
</protein>
<organism evidence="2 3">
    <name type="scientific">Symbiodinium natans</name>
    <dbReference type="NCBI Taxonomy" id="878477"/>
    <lineage>
        <taxon>Eukaryota</taxon>
        <taxon>Sar</taxon>
        <taxon>Alveolata</taxon>
        <taxon>Dinophyceae</taxon>
        <taxon>Suessiales</taxon>
        <taxon>Symbiodiniaceae</taxon>
        <taxon>Symbiodinium</taxon>
    </lineage>
</organism>
<feature type="region of interest" description="Disordered" evidence="1">
    <location>
        <begin position="87"/>
        <end position="154"/>
    </location>
</feature>
<dbReference type="Proteomes" id="UP000604046">
    <property type="component" value="Unassembled WGS sequence"/>
</dbReference>
<feature type="compositionally biased region" description="Polar residues" evidence="1">
    <location>
        <begin position="107"/>
        <end position="125"/>
    </location>
</feature>
<dbReference type="PANTHER" id="PTHR46880">
    <property type="entry name" value="RAS-ASSOCIATING DOMAIN-CONTAINING PROTEIN"/>
    <property type="match status" value="1"/>
</dbReference>
<accession>A0A812R246</accession>
<keyword evidence="3" id="KW-1185">Reference proteome</keyword>
<evidence type="ECO:0000313" key="3">
    <source>
        <dbReference type="Proteomes" id="UP000604046"/>
    </source>
</evidence>
<comment type="caution">
    <text evidence="2">The sequence shown here is derived from an EMBL/GenBank/DDBJ whole genome shotgun (WGS) entry which is preliminary data.</text>
</comment>
<evidence type="ECO:0008006" key="4">
    <source>
        <dbReference type="Google" id="ProtNLM"/>
    </source>
</evidence>
<dbReference type="OrthoDB" id="421132at2759"/>
<name>A0A812R246_9DINO</name>
<dbReference type="PANTHER" id="PTHR46880:SF5">
    <property type="entry name" value="DUF4371 DOMAIN-CONTAINING PROTEIN"/>
    <property type="match status" value="1"/>
</dbReference>
<reference evidence="2" key="1">
    <citation type="submission" date="2021-02" db="EMBL/GenBank/DDBJ databases">
        <authorList>
            <person name="Dougan E. K."/>
            <person name="Rhodes N."/>
            <person name="Thang M."/>
            <person name="Chan C."/>
        </authorList>
    </citation>
    <scope>NUCLEOTIDE SEQUENCE</scope>
</reference>
<sequence>MGEVADEQSDERASLVATYQKWSGQVPWLVLTDKGLGCKVCLEYKTSRKKRGLAAGEYVPKKYLYQRTWQQHVQDNGLHAEAVAATTSCSADSKPAEQGSPRKIRRSGSSGSVESPGTGSLQSPGRDSLGSPGKDSLGSPGAESAGRKRPRARASPSEMFFNSMVAAYSVMVSGWSSTVYSAMMLFGRLISAAVPDGHSSSTILSEMQDIIYKEARRDLETEIQQSPGYSLTVDEKDGALAIVVTYLRDGHVVSRACGYRTLHGLESEDLAATVKFFVGAWGLDPAKLCCVAADGASVNGSTRRQTDITGKNLAAALRRWHQHPMLCTHCAAHRLQLVVCDGWNHTYLTEMEKCISSLFKHLRNHPATAIDLHFWAEVTAEPALSGLSMSSARWLSLLKPLKRLFQSHTCTLAHLHYHFMHERDREAKKTLRWLFLTMATWRFKLTMAGLIDILEHCWETKLRLESDRLSLDEVSHCIAVLKCKLESYVMKESVAAHAIAGGEASCTGTSCLEKTCAEYRDKQGQQLHLRYVLTDGTVREYWAKLEEIGSARDHKEVFRILQNFAEQCMQKLATRFGPVPFLMSYQIFSPSWKYSHTQLAEASCALSEFWQLDGKVLMDDFRTCFAIRDALFGEDDDLKKSRAHELWRRVLCRLAPGQNVFGRQVIVSFLLIQAQSASCERAFSSVEELRKHLGPDATPDLLEQYLVMGSAQSVQEAASSGFLDRCLQVFMGAKERRDSSCKFYRKGGQILVRRRAVRCDKGRKRPHYTRKKSRTCQIRHAPNFRNLKPSSENVACLEPGQGQPLSSIYEAMSPRKGHKASQSAGKTE</sequence>
<evidence type="ECO:0000256" key="1">
    <source>
        <dbReference type="SAM" id="MobiDB-lite"/>
    </source>
</evidence>
<evidence type="ECO:0000313" key="2">
    <source>
        <dbReference type="EMBL" id="CAE7415248.1"/>
    </source>
</evidence>
<gene>
    <name evidence="2" type="ORF">SNAT2548_LOCUS22573</name>
</gene>
<dbReference type="InterPro" id="IPR012337">
    <property type="entry name" value="RNaseH-like_sf"/>
</dbReference>
<feature type="region of interest" description="Disordered" evidence="1">
    <location>
        <begin position="805"/>
        <end position="828"/>
    </location>
</feature>